<dbReference type="GO" id="GO:0019556">
    <property type="term" value="P:L-histidine catabolic process to glutamate and formamide"/>
    <property type="evidence" value="ECO:0007669"/>
    <property type="project" value="UniProtKB-UniRule"/>
</dbReference>
<organism evidence="8 9">
    <name type="scientific">Halorussus aquaticus</name>
    <dbReference type="NCBI Taxonomy" id="2953748"/>
    <lineage>
        <taxon>Archaea</taxon>
        <taxon>Methanobacteriati</taxon>
        <taxon>Methanobacteriota</taxon>
        <taxon>Stenosarchaea group</taxon>
        <taxon>Halobacteria</taxon>
        <taxon>Halobacteriales</taxon>
        <taxon>Haladaptataceae</taxon>
        <taxon>Halorussus</taxon>
    </lineage>
</organism>
<dbReference type="AlphaFoldDB" id="A0ABD5Q2F9"/>
<gene>
    <name evidence="8" type="primary">hutG</name>
    <name evidence="8" type="ORF">ACFO9K_11725</name>
</gene>
<dbReference type="InterPro" id="IPR005923">
    <property type="entry name" value="HutG"/>
</dbReference>
<dbReference type="RefSeq" id="WP_254269362.1">
    <property type="nucleotide sequence ID" value="NZ_CP100400.1"/>
</dbReference>
<evidence type="ECO:0000256" key="5">
    <source>
        <dbReference type="ARBA" id="ARBA00023211"/>
    </source>
</evidence>
<evidence type="ECO:0000256" key="4">
    <source>
        <dbReference type="ARBA" id="ARBA00022808"/>
    </source>
</evidence>
<accession>A0ABD5Q2F9</accession>
<evidence type="ECO:0000256" key="6">
    <source>
        <dbReference type="NCBIfam" id="TIGR01227"/>
    </source>
</evidence>
<dbReference type="PANTHER" id="PTHR11358">
    <property type="entry name" value="ARGINASE/AGMATINASE"/>
    <property type="match status" value="1"/>
</dbReference>
<name>A0ABD5Q2F9_9EURY</name>
<evidence type="ECO:0000256" key="3">
    <source>
        <dbReference type="ARBA" id="ARBA00022801"/>
    </source>
</evidence>
<keyword evidence="5" id="KW-0464">Manganese</keyword>
<evidence type="ECO:0000313" key="8">
    <source>
        <dbReference type="EMBL" id="MFC4824927.1"/>
    </source>
</evidence>
<dbReference type="GO" id="GO:0046872">
    <property type="term" value="F:metal ion binding"/>
    <property type="evidence" value="ECO:0007669"/>
    <property type="project" value="UniProtKB-KW"/>
</dbReference>
<dbReference type="NCBIfam" id="TIGR01227">
    <property type="entry name" value="hutG"/>
    <property type="match status" value="1"/>
</dbReference>
<dbReference type="InterPro" id="IPR020855">
    <property type="entry name" value="Ureohydrolase_Mn_BS"/>
</dbReference>
<dbReference type="SUPFAM" id="SSF52768">
    <property type="entry name" value="Arginase/deacetylase"/>
    <property type="match status" value="1"/>
</dbReference>
<keyword evidence="4" id="KW-0369">Histidine metabolism</keyword>
<dbReference type="CDD" id="cd09990">
    <property type="entry name" value="Agmatinase-like"/>
    <property type="match status" value="1"/>
</dbReference>
<dbReference type="Gene3D" id="3.40.800.10">
    <property type="entry name" value="Ureohydrolase domain"/>
    <property type="match status" value="1"/>
</dbReference>
<sequence length="342" mass="36145">MTELRRTHDWMGPSNDSNDEQFGHVVELASIADADRFDAALVGEPFDRAVIGRKGASEGPAALRQHLAGTKTHHFDAGPVGSVADLGDVTLGDGQSDSGSVADLQERVRTVTERVHDTGAFPVFLGGDNSMTYPNAAPLLDEGTLGVINFDAHLDVREVREDRGPTSGTPYRQLYEDGLDAYACVGARHFETSTGYAEYVRERGGEVVTAEEVGDDEVAAIDRALDAMGDVDRLYVSVDLDVLDASAAPGVSAPTPGGITTRELFRTLRLLASGAQRASDSRAGNPRDNEDRLAGFEVVECAPPLESGATNLTATAGARAIAHLLSARPGESDGARGTEGRR</sequence>
<dbReference type="EMBL" id="JBHSHT010000001">
    <property type="protein sequence ID" value="MFC4824927.1"/>
    <property type="molecule type" value="Genomic_DNA"/>
</dbReference>
<dbReference type="PANTHER" id="PTHR11358:SF26">
    <property type="entry name" value="GUANIDINO ACID HYDROLASE, MITOCHONDRIAL"/>
    <property type="match status" value="1"/>
</dbReference>
<evidence type="ECO:0000313" key="9">
    <source>
        <dbReference type="Proteomes" id="UP001595945"/>
    </source>
</evidence>
<dbReference type="PIRSF" id="PIRSF036979">
    <property type="entry name" value="Arginase"/>
    <property type="match status" value="1"/>
</dbReference>
<reference evidence="8 9" key="1">
    <citation type="journal article" date="2019" name="Int. J. Syst. Evol. Microbiol.">
        <title>The Global Catalogue of Microorganisms (GCM) 10K type strain sequencing project: providing services to taxonomists for standard genome sequencing and annotation.</title>
        <authorList>
            <consortium name="The Broad Institute Genomics Platform"/>
            <consortium name="The Broad Institute Genome Sequencing Center for Infectious Disease"/>
            <person name="Wu L."/>
            <person name="Ma J."/>
        </authorList>
    </citation>
    <scope>NUCLEOTIDE SEQUENCE [LARGE SCALE GENOMIC DNA]</scope>
    <source>
        <strain evidence="8 9">XZYJ18</strain>
    </source>
</reference>
<protein>
    <recommendedName>
        <fullName evidence="6">Formimidoylglutamase</fullName>
        <ecNumber evidence="6">3.5.3.8</ecNumber>
    </recommendedName>
</protein>
<dbReference type="PROSITE" id="PS01053">
    <property type="entry name" value="ARGINASE_1"/>
    <property type="match status" value="1"/>
</dbReference>
<dbReference type="Pfam" id="PF00491">
    <property type="entry name" value="Arginase"/>
    <property type="match status" value="1"/>
</dbReference>
<evidence type="ECO:0000256" key="2">
    <source>
        <dbReference type="ARBA" id="ARBA00022723"/>
    </source>
</evidence>
<keyword evidence="9" id="KW-1185">Reference proteome</keyword>
<dbReference type="EC" id="3.5.3.8" evidence="6"/>
<dbReference type="InterPro" id="IPR023696">
    <property type="entry name" value="Ureohydrolase_dom_sf"/>
</dbReference>
<dbReference type="GO" id="GO:0050415">
    <property type="term" value="F:formimidoylglutamase activity"/>
    <property type="evidence" value="ECO:0007669"/>
    <property type="project" value="UniProtKB-UniRule"/>
</dbReference>
<keyword evidence="2" id="KW-0479">Metal-binding</keyword>
<comment type="similarity">
    <text evidence="1">Belongs to the arginase family. Agmatinase subfamily.</text>
</comment>
<dbReference type="PROSITE" id="PS51409">
    <property type="entry name" value="ARGINASE_2"/>
    <property type="match status" value="1"/>
</dbReference>
<keyword evidence="3 7" id="KW-0378">Hydrolase</keyword>
<dbReference type="InterPro" id="IPR006035">
    <property type="entry name" value="Ureohydrolase"/>
</dbReference>
<evidence type="ECO:0000256" key="1">
    <source>
        <dbReference type="ARBA" id="ARBA00009227"/>
    </source>
</evidence>
<evidence type="ECO:0000256" key="7">
    <source>
        <dbReference type="RuleBase" id="RU003684"/>
    </source>
</evidence>
<dbReference type="Proteomes" id="UP001595945">
    <property type="component" value="Unassembled WGS sequence"/>
</dbReference>
<proteinExistence type="inferred from homology"/>
<comment type="caution">
    <text evidence="8">The sequence shown here is derived from an EMBL/GenBank/DDBJ whole genome shotgun (WGS) entry which is preliminary data.</text>
</comment>
<dbReference type="GeneID" id="73044371"/>